<dbReference type="PANTHER" id="PTHR33254:SF4">
    <property type="entry name" value="4-HYDROXY-4-METHYL-2-OXOGLUTARATE ALDOLASE 3-RELATED"/>
    <property type="match status" value="1"/>
</dbReference>
<dbReference type="CDD" id="cd16841">
    <property type="entry name" value="RraA_family"/>
    <property type="match status" value="1"/>
</dbReference>
<dbReference type="InterPro" id="IPR036704">
    <property type="entry name" value="RraA/RraA-like_sf"/>
</dbReference>
<reference evidence="3 5" key="2">
    <citation type="journal article" date="2014" name="PLoS Genet.">
        <title>Phylogenetically driven sequencing of extremely halophilic archaea reveals strategies for static and dynamic osmo-response.</title>
        <authorList>
            <person name="Becker E.A."/>
            <person name="Seitzer P.M."/>
            <person name="Tritt A."/>
            <person name="Larsen D."/>
            <person name="Krusor M."/>
            <person name="Yao A.I."/>
            <person name="Wu D."/>
            <person name="Madern D."/>
            <person name="Eisen J.A."/>
            <person name="Darling A.E."/>
            <person name="Facciotti M.T."/>
        </authorList>
    </citation>
    <scope>NUCLEOTIDE SEQUENCE [LARGE SCALE GENOMIC DNA]</scope>
    <source>
        <strain evidence="3">B3</strain>
        <strain evidence="5">DSM 18796 / CECT 7217 / JCM 14584 / KCTC 4019 / B3</strain>
    </source>
</reference>
<sequence length="182" mass="19179">METLASDIEPVHSDCTFAGTVRTVVLDPSALWAPVQTLDTAHEDEVLVVDTNDNVEEAVWGELLSTYATAIGVRGMVTNGAVRDIAGVRDLGFPVFARAVTPHGPSGRDEVERNVPVTVGGTSIDSGDVLVGDESGVVAINRDAVEEVTTAAETVARTEREVDRLIDEGQSLEGAFDDAGMD</sequence>
<dbReference type="Gene3D" id="3.50.30.40">
    <property type="entry name" value="Ribonuclease E inhibitor RraA/RraA-like"/>
    <property type="match status" value="1"/>
</dbReference>
<accession>D8JBD9</accession>
<organism evidence="2 4">
    <name type="scientific">Halalkalicoccus jeotgali (strain DSM 18796 / CECT 7217 / JCM 14584 / KCTC 4019 / B3)</name>
    <dbReference type="NCBI Taxonomy" id="795797"/>
    <lineage>
        <taxon>Archaea</taxon>
        <taxon>Methanobacteriati</taxon>
        <taxon>Methanobacteriota</taxon>
        <taxon>Stenosarchaea group</taxon>
        <taxon>Halobacteria</taxon>
        <taxon>Halobacteriales</taxon>
        <taxon>Halococcaceae</taxon>
        <taxon>Halalkalicoccus</taxon>
    </lineage>
</organism>
<dbReference type="HOGENOM" id="CLU_072626_3_0_2"/>
<dbReference type="eggNOG" id="arCOG00117">
    <property type="taxonomic scope" value="Archaea"/>
</dbReference>
<evidence type="ECO:0000313" key="3">
    <source>
        <dbReference type="EMBL" id="ELY41311.1"/>
    </source>
</evidence>
<dbReference type="EMBL" id="AOHV01000005">
    <property type="protein sequence ID" value="ELY41311.1"/>
    <property type="molecule type" value="Genomic_DNA"/>
</dbReference>
<keyword evidence="2" id="KW-0614">Plasmid</keyword>
<dbReference type="AlphaFoldDB" id="D8JBD9"/>
<dbReference type="SUPFAM" id="SSF89562">
    <property type="entry name" value="RraA-like"/>
    <property type="match status" value="1"/>
</dbReference>
<evidence type="ECO:0000313" key="5">
    <source>
        <dbReference type="Proteomes" id="UP000011645"/>
    </source>
</evidence>
<gene>
    <name evidence="2" type="ordered locus">HacjB3_16171</name>
    <name evidence="3" type="ORF">C497_01075</name>
</gene>
<dbReference type="GO" id="GO:0032259">
    <property type="term" value="P:methylation"/>
    <property type="evidence" value="ECO:0007669"/>
    <property type="project" value="UniProtKB-KW"/>
</dbReference>
<dbReference type="EMBL" id="CP002063">
    <property type="protein sequence ID" value="ADJ16592.1"/>
    <property type="molecule type" value="Genomic_DNA"/>
</dbReference>
<proteinExistence type="predicted"/>
<protein>
    <submittedName>
        <fullName evidence="2">Dimethylmenaquinone methyltransferase</fullName>
    </submittedName>
</protein>
<geneLocation type="plasmid" evidence="2 4">
    <name>1</name>
</geneLocation>
<dbReference type="KEGG" id="hje:HacjB3_16171"/>
<dbReference type="Pfam" id="PF03737">
    <property type="entry name" value="RraA-like"/>
    <property type="match status" value="1"/>
</dbReference>
<keyword evidence="5" id="KW-1185">Reference proteome</keyword>
<dbReference type="PANTHER" id="PTHR33254">
    <property type="entry name" value="4-HYDROXY-4-METHYL-2-OXOGLUTARATE ALDOLASE 3-RELATED"/>
    <property type="match status" value="1"/>
</dbReference>
<feature type="coiled-coil region" evidence="1">
    <location>
        <begin position="148"/>
        <end position="175"/>
    </location>
</feature>
<keyword evidence="1" id="KW-0175">Coiled coil</keyword>
<name>D8JBD9_HALJB</name>
<dbReference type="Proteomes" id="UP000011645">
    <property type="component" value="Unassembled WGS sequence"/>
</dbReference>
<dbReference type="GO" id="GO:0008168">
    <property type="term" value="F:methyltransferase activity"/>
    <property type="evidence" value="ECO:0007669"/>
    <property type="project" value="UniProtKB-KW"/>
</dbReference>
<keyword evidence="3" id="KW-0808">Transferase</keyword>
<keyword evidence="2" id="KW-0489">Methyltransferase</keyword>
<dbReference type="InterPro" id="IPR005493">
    <property type="entry name" value="RraA/RraA-like"/>
</dbReference>
<dbReference type="PATRIC" id="fig|795797.18.peg.3201"/>
<dbReference type="Proteomes" id="UP000000390">
    <property type="component" value="Plasmid 1"/>
</dbReference>
<reference evidence="2 4" key="1">
    <citation type="journal article" date="2010" name="J. Bacteriol.">
        <title>Complete genome sequence of Halalkalicoccus jeotgali B3(T), an extremely halophilic archaeon.</title>
        <authorList>
            <person name="Roh S.W."/>
            <person name="Nam Y.D."/>
            <person name="Nam S.H."/>
            <person name="Choi S.H."/>
            <person name="Park H.S."/>
            <person name="Bae J.W."/>
        </authorList>
    </citation>
    <scope>NUCLEOTIDE SEQUENCE [LARGE SCALE GENOMIC DNA]</scope>
    <source>
        <strain evidence="2">B3</strain>
        <strain evidence="4">DSM 18796 / CECT 7217 / JCM 14584 / KCTC 4019 / B3</strain>
        <plasmid evidence="4">1</plasmid>
    </source>
</reference>
<evidence type="ECO:0000256" key="1">
    <source>
        <dbReference type="SAM" id="Coils"/>
    </source>
</evidence>
<evidence type="ECO:0000313" key="2">
    <source>
        <dbReference type="EMBL" id="ADJ16592.1"/>
    </source>
</evidence>
<evidence type="ECO:0000313" key="4">
    <source>
        <dbReference type="Proteomes" id="UP000000390"/>
    </source>
</evidence>